<evidence type="ECO:0000256" key="1">
    <source>
        <dbReference type="SAM" id="MobiDB-lite"/>
    </source>
</evidence>
<proteinExistence type="predicted"/>
<accession>A0A8S5NYN2</accession>
<feature type="compositionally biased region" description="Low complexity" evidence="1">
    <location>
        <begin position="13"/>
        <end position="22"/>
    </location>
</feature>
<feature type="region of interest" description="Disordered" evidence="1">
    <location>
        <begin position="1"/>
        <end position="23"/>
    </location>
</feature>
<evidence type="ECO:0000313" key="2">
    <source>
        <dbReference type="EMBL" id="DAD99500.1"/>
    </source>
</evidence>
<sequence>MKSVDRINDDISDILPDSSDLLGTDGLEQRASMVQDKSKSIHDRKTAQELAKAKYKLARAAEGQAARQAVKAFRQKKQEAQEAVYQQLEDEDKHMPAKEVIDLANSVAASNGQPAMAENVAKQIMLSQGTTRPEVVKLLSSLNINLDLQLSKTDTANLLACLLTANQKQLQAIYDNDKTPLAIKIVVKRLMNDAKIGEILTVERLWDRIFGKTGMMLDLPQESKAAGIIPNTPVSREAYILIRESLLK</sequence>
<protein>
    <submittedName>
        <fullName evidence="2">Uncharacterized protein</fullName>
    </submittedName>
</protein>
<reference evidence="2" key="1">
    <citation type="journal article" date="2021" name="Proc. Natl. Acad. Sci. U.S.A.">
        <title>A Catalog of Tens of Thousands of Viruses from Human Metagenomes Reveals Hidden Associations with Chronic Diseases.</title>
        <authorList>
            <person name="Tisza M.J."/>
            <person name="Buck C.B."/>
        </authorList>
    </citation>
    <scope>NUCLEOTIDE SEQUENCE</scope>
    <source>
        <strain evidence="2">Cts9u10</strain>
    </source>
</reference>
<dbReference type="EMBL" id="BK015286">
    <property type="protein sequence ID" value="DAD99500.1"/>
    <property type="molecule type" value="Genomic_DNA"/>
</dbReference>
<organism evidence="2">
    <name type="scientific">Myoviridae sp. cts9u10</name>
    <dbReference type="NCBI Taxonomy" id="2825187"/>
    <lineage>
        <taxon>Viruses</taxon>
        <taxon>Duplodnaviria</taxon>
        <taxon>Heunggongvirae</taxon>
        <taxon>Uroviricota</taxon>
        <taxon>Caudoviricetes</taxon>
    </lineage>
</organism>
<name>A0A8S5NYN2_9CAUD</name>